<evidence type="ECO:0000256" key="1">
    <source>
        <dbReference type="ARBA" id="ARBA00006484"/>
    </source>
</evidence>
<feature type="region of interest" description="Disordered" evidence="3">
    <location>
        <begin position="1"/>
        <end position="88"/>
    </location>
</feature>
<keyword evidence="5" id="KW-1185">Reference proteome</keyword>
<comment type="similarity">
    <text evidence="1">Belongs to the short-chain dehydrogenases/reductases (SDR) family.</text>
</comment>
<dbReference type="Proteomes" id="UP001596036">
    <property type="component" value="Unassembled WGS sequence"/>
</dbReference>
<proteinExistence type="inferred from homology"/>
<accession>A0ABW0SQH0</accession>
<organism evidence="4 5">
    <name type="scientific">Lysobacter yangpyeongensis</name>
    <dbReference type="NCBI Taxonomy" id="346182"/>
    <lineage>
        <taxon>Bacteria</taxon>
        <taxon>Pseudomonadati</taxon>
        <taxon>Pseudomonadota</taxon>
        <taxon>Gammaproteobacteria</taxon>
        <taxon>Lysobacterales</taxon>
        <taxon>Lysobacteraceae</taxon>
        <taxon>Lysobacter</taxon>
    </lineage>
</organism>
<dbReference type="PRINTS" id="PR00080">
    <property type="entry name" value="SDRFAMILY"/>
</dbReference>
<dbReference type="InterPro" id="IPR002347">
    <property type="entry name" value="SDR_fam"/>
</dbReference>
<dbReference type="NCBIfam" id="NF005214">
    <property type="entry name" value="PRK06701.1"/>
    <property type="match status" value="1"/>
</dbReference>
<dbReference type="SUPFAM" id="SSF51735">
    <property type="entry name" value="NAD(P)-binding Rossmann-fold domains"/>
    <property type="match status" value="1"/>
</dbReference>
<evidence type="ECO:0000256" key="2">
    <source>
        <dbReference type="ARBA" id="ARBA00023002"/>
    </source>
</evidence>
<dbReference type="PRINTS" id="PR00081">
    <property type="entry name" value="GDHRDH"/>
</dbReference>
<dbReference type="PANTHER" id="PTHR48107:SF16">
    <property type="entry name" value="NADPH-DEPENDENT ALDEHYDE REDUCTASE 1, CHLOROPLASTIC"/>
    <property type="match status" value="1"/>
</dbReference>
<evidence type="ECO:0000313" key="4">
    <source>
        <dbReference type="EMBL" id="MFC5571138.1"/>
    </source>
</evidence>
<evidence type="ECO:0000313" key="5">
    <source>
        <dbReference type="Proteomes" id="UP001596036"/>
    </source>
</evidence>
<keyword evidence="2" id="KW-0560">Oxidoreductase</keyword>
<sequence length="352" mass="37841">MARHDTHTGKSGSGGKRPPMDADEVERTVERQRAIQANVDREDAKQAAKDARSKSGKQQHKQPTQAGLEKQPENPLPAQHLRKPGNEHELDLQPRFLAEQYRGSGKLEGMVALVTGGDSGIGRAVAVLFAREGADVAIAYLAEHEDAEETRRCVENEGRRCLVIAGDVRRSEFCNAAVQRVVDEFGKLDILVNNAAFQQHGASLEDITDEQLQETLQTNIAGYIQMARAALPHLHEGASIINTGSETGIFGSRKLLDYSATKGAVHAFTKALASNLLERGVRVNCVAPGPVWTPFNPADAPAEKVAQFGASSDMGRPAQPEEISPAYVFLASPVCSSYVNGVILPVMGGPHG</sequence>
<reference evidence="5" key="1">
    <citation type="journal article" date="2019" name="Int. J. Syst. Evol. Microbiol.">
        <title>The Global Catalogue of Microorganisms (GCM) 10K type strain sequencing project: providing services to taxonomists for standard genome sequencing and annotation.</title>
        <authorList>
            <consortium name="The Broad Institute Genomics Platform"/>
            <consortium name="The Broad Institute Genome Sequencing Center for Infectious Disease"/>
            <person name="Wu L."/>
            <person name="Ma J."/>
        </authorList>
    </citation>
    <scope>NUCLEOTIDE SEQUENCE [LARGE SCALE GENOMIC DNA]</scope>
    <source>
        <strain evidence="5">KACC 11407</strain>
    </source>
</reference>
<feature type="compositionally biased region" description="Basic and acidic residues" evidence="3">
    <location>
        <begin position="25"/>
        <end position="53"/>
    </location>
</feature>
<comment type="caution">
    <text evidence="4">The sequence shown here is derived from an EMBL/GenBank/DDBJ whole genome shotgun (WGS) entry which is preliminary data.</text>
</comment>
<dbReference type="Pfam" id="PF13561">
    <property type="entry name" value="adh_short_C2"/>
    <property type="match status" value="1"/>
</dbReference>
<protein>
    <submittedName>
        <fullName evidence="4">SDR family oxidoreductase</fullName>
    </submittedName>
</protein>
<dbReference type="InterPro" id="IPR036291">
    <property type="entry name" value="NAD(P)-bd_dom_sf"/>
</dbReference>
<dbReference type="EMBL" id="JBHSNM010000005">
    <property type="protein sequence ID" value="MFC5571138.1"/>
    <property type="molecule type" value="Genomic_DNA"/>
</dbReference>
<dbReference type="Gene3D" id="3.40.50.720">
    <property type="entry name" value="NAD(P)-binding Rossmann-like Domain"/>
    <property type="match status" value="1"/>
</dbReference>
<name>A0ABW0SQH0_9GAMM</name>
<gene>
    <name evidence="4" type="ORF">ACFPN1_13815</name>
</gene>
<dbReference type="PROSITE" id="PS00061">
    <property type="entry name" value="ADH_SHORT"/>
    <property type="match status" value="1"/>
</dbReference>
<dbReference type="InterPro" id="IPR020904">
    <property type="entry name" value="Sc_DH/Rdtase_CS"/>
</dbReference>
<dbReference type="RefSeq" id="WP_386755713.1">
    <property type="nucleotide sequence ID" value="NZ_JBHSNM010000005.1"/>
</dbReference>
<evidence type="ECO:0000256" key="3">
    <source>
        <dbReference type="SAM" id="MobiDB-lite"/>
    </source>
</evidence>
<dbReference type="PANTHER" id="PTHR48107">
    <property type="entry name" value="NADPH-DEPENDENT ALDEHYDE REDUCTASE-LIKE PROTEIN, CHLOROPLASTIC-RELATED"/>
    <property type="match status" value="1"/>
</dbReference>